<organism evidence="1 2">
    <name type="scientific">Rhodoferax antarcticus ANT.BR</name>
    <dbReference type="NCBI Taxonomy" id="1111071"/>
    <lineage>
        <taxon>Bacteria</taxon>
        <taxon>Pseudomonadati</taxon>
        <taxon>Pseudomonadota</taxon>
        <taxon>Betaproteobacteria</taxon>
        <taxon>Burkholderiales</taxon>
        <taxon>Comamonadaceae</taxon>
        <taxon>Rhodoferax</taxon>
    </lineage>
</organism>
<accession>A0A1Q8YK76</accession>
<evidence type="ECO:0000313" key="2">
    <source>
        <dbReference type="Proteomes" id="UP000185911"/>
    </source>
</evidence>
<gene>
    <name evidence="1" type="ORF">BLL52_0026</name>
</gene>
<dbReference type="Proteomes" id="UP000185911">
    <property type="component" value="Unassembled WGS sequence"/>
</dbReference>
<evidence type="ECO:0000313" key="1">
    <source>
        <dbReference type="EMBL" id="OLP08422.1"/>
    </source>
</evidence>
<reference evidence="1 2" key="1">
    <citation type="submission" date="2017-01" db="EMBL/GenBank/DDBJ databases">
        <title>Genome sequence of Rhodoferax antarcticus ANT.BR, a psychrophilic purple nonsulfur bacterium from an Antarctic microbial mat.</title>
        <authorList>
            <person name="Baker J."/>
            <person name="Riester C."/>
            <person name="Skinner B."/>
            <person name="Newell A."/>
            <person name="Swingley W."/>
            <person name="Madigan M."/>
            <person name="Jung D."/>
            <person name="Asao M."/>
            <person name="Chen M."/>
            <person name="Loughlin P."/>
            <person name="Pan H."/>
            <person name="Lin S."/>
            <person name="Li N."/>
            <person name="Shaw J."/>
            <person name="Prado M."/>
            <person name="Sherman C."/>
            <person name="Li X."/>
            <person name="Tang J."/>
            <person name="Blankenship R."/>
            <person name="Zhao T."/>
            <person name="Touchman J."/>
            <person name="Sattley M."/>
        </authorList>
    </citation>
    <scope>NUCLEOTIDE SEQUENCE [LARGE SCALE GENOMIC DNA]</scope>
    <source>
        <strain evidence="1 2">ANT.BR</strain>
    </source>
</reference>
<comment type="caution">
    <text evidence="1">The sequence shown here is derived from an EMBL/GenBank/DDBJ whole genome shotgun (WGS) entry which is preliminary data.</text>
</comment>
<protein>
    <submittedName>
        <fullName evidence="1">Uncharacterized protein</fullName>
    </submittedName>
</protein>
<dbReference type="EMBL" id="MSYM01000001">
    <property type="protein sequence ID" value="OLP08422.1"/>
    <property type="molecule type" value="Genomic_DNA"/>
</dbReference>
<sequence>MTSITANARSLHRGINQLARWSTTLPSPLATARLRIVLAPHSQ</sequence>
<dbReference type="AlphaFoldDB" id="A0A1Q8YK76"/>
<name>A0A1Q8YK76_9BURK</name>
<keyword evidence="2" id="KW-1185">Reference proteome</keyword>
<proteinExistence type="predicted"/>